<evidence type="ECO:0000256" key="4">
    <source>
        <dbReference type="PROSITE-ProRule" id="PRU00473"/>
    </source>
</evidence>
<name>A0A845V177_9GAMM</name>
<comment type="caution">
    <text evidence="7">The sequence shown here is derived from an EMBL/GenBank/DDBJ whole genome shotgun (WGS) entry which is preliminary data.</text>
</comment>
<proteinExistence type="predicted"/>
<sequence>MKPDRLKHALAPAFAVLLVVSPVWAEDISGSGDHPQIPRVAGSSIVFYDTSDFDELVVPTGPWDGDELESSARLEGEVIRMSYTFDDPSVSTLRIQRSYEQALEARDFEILYSASGSELSSGEGRSFFAHGTDLFARGARDCCRLANRNRDLRYIAARSADGSVLVGIAAFNASRVDGPAVSLAVVTADEMDTSMDHQVLDADEMAAGLVEDGRVAIQTILFEFDSARILPESDESLEAIAGLMAERGDLDLLVVGHTDAQGDFDYNLRLSMERAEAVVEALVDDHAIARSRLRPAGAGMMSPVTTNQTEQGRAENRRVELVEIVD</sequence>
<dbReference type="GO" id="GO:0009279">
    <property type="term" value="C:cell outer membrane"/>
    <property type="evidence" value="ECO:0007669"/>
    <property type="project" value="UniProtKB-SubCell"/>
</dbReference>
<reference evidence="7 8" key="1">
    <citation type="submission" date="2020-02" db="EMBL/GenBank/DDBJ databases">
        <authorList>
            <person name="Zhang X.-Y."/>
        </authorList>
    </citation>
    <scope>NUCLEOTIDE SEQUENCE [LARGE SCALE GENOMIC DNA]</scope>
    <source>
        <strain evidence="7 8">C33</strain>
    </source>
</reference>
<dbReference type="InterPro" id="IPR006665">
    <property type="entry name" value="OmpA-like"/>
</dbReference>
<evidence type="ECO:0000256" key="2">
    <source>
        <dbReference type="ARBA" id="ARBA00023136"/>
    </source>
</evidence>
<dbReference type="PRINTS" id="PR01021">
    <property type="entry name" value="OMPADOMAIN"/>
</dbReference>
<dbReference type="Gene3D" id="3.30.1330.60">
    <property type="entry name" value="OmpA-like domain"/>
    <property type="match status" value="1"/>
</dbReference>
<dbReference type="CDD" id="cd07185">
    <property type="entry name" value="OmpA_C-like"/>
    <property type="match status" value="1"/>
</dbReference>
<dbReference type="EMBL" id="JAAGSC010000044">
    <property type="protein sequence ID" value="NDY96828.1"/>
    <property type="molecule type" value="Genomic_DNA"/>
</dbReference>
<protein>
    <submittedName>
        <fullName evidence="7">OmpA family protein</fullName>
    </submittedName>
</protein>
<evidence type="ECO:0000256" key="5">
    <source>
        <dbReference type="SAM" id="SignalP"/>
    </source>
</evidence>
<gene>
    <name evidence="7" type="ORF">G3I74_13930</name>
</gene>
<evidence type="ECO:0000256" key="3">
    <source>
        <dbReference type="ARBA" id="ARBA00023237"/>
    </source>
</evidence>
<organism evidence="7 8">
    <name type="scientific">Wenzhouxiangella limi</name>
    <dbReference type="NCBI Taxonomy" id="2707351"/>
    <lineage>
        <taxon>Bacteria</taxon>
        <taxon>Pseudomonadati</taxon>
        <taxon>Pseudomonadota</taxon>
        <taxon>Gammaproteobacteria</taxon>
        <taxon>Chromatiales</taxon>
        <taxon>Wenzhouxiangellaceae</taxon>
        <taxon>Wenzhouxiangella</taxon>
    </lineage>
</organism>
<dbReference type="SUPFAM" id="SSF103088">
    <property type="entry name" value="OmpA-like"/>
    <property type="match status" value="1"/>
</dbReference>
<dbReference type="RefSeq" id="WP_164212219.1">
    <property type="nucleotide sequence ID" value="NZ_JAAGSC010000044.1"/>
</dbReference>
<evidence type="ECO:0000313" key="8">
    <source>
        <dbReference type="Proteomes" id="UP000484885"/>
    </source>
</evidence>
<dbReference type="Pfam" id="PF00691">
    <property type="entry name" value="OmpA"/>
    <property type="match status" value="1"/>
</dbReference>
<keyword evidence="3" id="KW-0998">Cell outer membrane</keyword>
<evidence type="ECO:0000313" key="7">
    <source>
        <dbReference type="EMBL" id="NDY96828.1"/>
    </source>
</evidence>
<dbReference type="AlphaFoldDB" id="A0A845V177"/>
<dbReference type="PANTHER" id="PTHR30329:SF21">
    <property type="entry name" value="LIPOPROTEIN YIAD-RELATED"/>
    <property type="match status" value="1"/>
</dbReference>
<keyword evidence="5" id="KW-0732">Signal</keyword>
<evidence type="ECO:0000256" key="1">
    <source>
        <dbReference type="ARBA" id="ARBA00004442"/>
    </source>
</evidence>
<accession>A0A845V177</accession>
<feature type="signal peptide" evidence="5">
    <location>
        <begin position="1"/>
        <end position="25"/>
    </location>
</feature>
<evidence type="ECO:0000259" key="6">
    <source>
        <dbReference type="PROSITE" id="PS51123"/>
    </source>
</evidence>
<dbReference type="PANTHER" id="PTHR30329">
    <property type="entry name" value="STATOR ELEMENT OF FLAGELLAR MOTOR COMPLEX"/>
    <property type="match status" value="1"/>
</dbReference>
<feature type="domain" description="OmpA-like" evidence="6">
    <location>
        <begin position="209"/>
        <end position="326"/>
    </location>
</feature>
<feature type="chain" id="PRO_5032436999" evidence="5">
    <location>
        <begin position="26"/>
        <end position="326"/>
    </location>
</feature>
<dbReference type="InterPro" id="IPR006664">
    <property type="entry name" value="OMP_bac"/>
</dbReference>
<comment type="subcellular location">
    <subcellularLocation>
        <location evidence="1">Cell outer membrane</location>
    </subcellularLocation>
</comment>
<dbReference type="InterPro" id="IPR036737">
    <property type="entry name" value="OmpA-like_sf"/>
</dbReference>
<dbReference type="InterPro" id="IPR050330">
    <property type="entry name" value="Bact_OuterMem_StrucFunc"/>
</dbReference>
<dbReference type="Proteomes" id="UP000484885">
    <property type="component" value="Unassembled WGS sequence"/>
</dbReference>
<dbReference type="PROSITE" id="PS51123">
    <property type="entry name" value="OMPA_2"/>
    <property type="match status" value="1"/>
</dbReference>
<keyword evidence="2 4" id="KW-0472">Membrane</keyword>
<keyword evidence="8" id="KW-1185">Reference proteome</keyword>